<keyword evidence="5" id="KW-0808">Transferase</keyword>
<dbReference type="FunCoup" id="A0A3Q0KGQ9">
    <property type="interactions" value="935"/>
</dbReference>
<dbReference type="InParanoid" id="A0A3Q0KGQ9"/>
<evidence type="ECO:0000256" key="10">
    <source>
        <dbReference type="ARBA" id="ARBA00023180"/>
    </source>
</evidence>
<dbReference type="GO" id="GO:0005789">
    <property type="term" value="C:endoplasmic reticulum membrane"/>
    <property type="evidence" value="ECO:0007669"/>
    <property type="project" value="UniProtKB-SubCell"/>
</dbReference>
<dbReference type="InterPro" id="IPR037674">
    <property type="entry name" value="PIG-G_N"/>
</dbReference>
<dbReference type="STRING" id="6183.A0A3Q0KGQ9"/>
<feature type="transmembrane region" description="Helical" evidence="11">
    <location>
        <begin position="875"/>
        <end position="897"/>
    </location>
</feature>
<dbReference type="CDD" id="cd16024">
    <property type="entry name" value="GPI_EPT_2"/>
    <property type="match status" value="1"/>
</dbReference>
<feature type="transmembrane region" description="Helical" evidence="11">
    <location>
        <begin position="909"/>
        <end position="929"/>
    </location>
</feature>
<feature type="transmembrane region" description="Helical" evidence="11">
    <location>
        <begin position="551"/>
        <end position="569"/>
    </location>
</feature>
<dbReference type="WBParaSite" id="Smp_061970.1">
    <property type="protein sequence ID" value="Smp_061970.1"/>
    <property type="gene ID" value="Smp_061970"/>
</dbReference>
<evidence type="ECO:0000256" key="2">
    <source>
        <dbReference type="ARBA" id="ARBA00004687"/>
    </source>
</evidence>
<name>A0A3Q0KGQ9_SCHMA</name>
<feature type="transmembrane region" description="Helical" evidence="11">
    <location>
        <begin position="519"/>
        <end position="539"/>
    </location>
</feature>
<evidence type="ECO:0000313" key="14">
    <source>
        <dbReference type="WBParaSite" id="Smp_061970.1"/>
    </source>
</evidence>
<evidence type="ECO:0000256" key="4">
    <source>
        <dbReference type="ARBA" id="ARBA00022502"/>
    </source>
</evidence>
<feature type="domain" description="GPI ethanolamine phosphate transferase 2 C-terminal" evidence="12">
    <location>
        <begin position="529"/>
        <end position="645"/>
    </location>
</feature>
<dbReference type="InterPro" id="IPR045687">
    <property type="entry name" value="PIGG/GPI7_C"/>
</dbReference>
<dbReference type="InterPro" id="IPR002591">
    <property type="entry name" value="Phosphodiest/P_Trfase"/>
</dbReference>
<comment type="similarity">
    <text evidence="3">Belongs to the PIGG/PIGN/PIGO family. PIGG subfamily.</text>
</comment>
<organism evidence="13 14">
    <name type="scientific">Schistosoma mansoni</name>
    <name type="common">Blood fluke</name>
    <dbReference type="NCBI Taxonomy" id="6183"/>
    <lineage>
        <taxon>Eukaryota</taxon>
        <taxon>Metazoa</taxon>
        <taxon>Spiralia</taxon>
        <taxon>Lophotrochozoa</taxon>
        <taxon>Platyhelminthes</taxon>
        <taxon>Trematoda</taxon>
        <taxon>Digenea</taxon>
        <taxon>Strigeidida</taxon>
        <taxon>Schistosomatoidea</taxon>
        <taxon>Schistosomatidae</taxon>
        <taxon>Schistosoma</taxon>
    </lineage>
</organism>
<keyword evidence="9 11" id="KW-0472">Membrane</keyword>
<comment type="subcellular location">
    <subcellularLocation>
        <location evidence="1">Endoplasmic reticulum membrane</location>
        <topology evidence="1">Multi-pass membrane protein</topology>
    </subcellularLocation>
</comment>
<dbReference type="SUPFAM" id="SSF53649">
    <property type="entry name" value="Alkaline phosphatase-like"/>
    <property type="match status" value="1"/>
</dbReference>
<sequence length="931" mass="107006">MGILAKINVYECMFLLGVYSFGLFIFMSGLMPNDPATNVEKIGYVEETYKIDKFVMVVVDALRADFLFSPKYSENWVKLRSYMNLQSATCSASIVQPPTVTLPRIKAIVSGRNPKFVDILHNVNAETMVDDNWVTRLVDHQWNIQFYGDDTWIKLFPKSFQVYEGTNSFYVNDFYEVDANVTRHISTLMTTPDKWDCLILHYLGLDHIGHIEGPSGSSIPKKIREMDEVIHRILEVLMNSSSIANKNWLFILTGDHGISDKGSHGGSTTGEKTTGLFMFGSNWNKTNDHLTENTCVTTNLKQLPQTQQVDLATLIGLITGVGIPVRSLGILSPSWLHNFWSTNHDRLKVLYTLIQHVGRLSGECAFSLKSNHELEYKNCISNVWSEERTTKYNILLNEIITWLHCQKIQGNSTTEFKQIDCVKSGSRLKGEELITNTVNLLNGIQSESLSKVEHLSNKQMIFGGILMWIVTLLLFHKILNSVIYSSDTKNSLSSRKNKKSLIQYYYSDTADLSYSFDPLLVQIICWFGTICLILHAISLASSSWAEEEHQLWYYFSSSLILLTSLLILLGNVSSSVKWIILKIIVKILLLDRFLLRRLHQTGNKWMHSLDISDWLYKPEHVAVLWTCLLIWWIIFLVFRFKAIIHLRPNGSLWEKCQYYAPVITGAFIVYNQLLYRIAVSDYEHEDAIQSARIVYFLCIVDAFCLYKSRSIRLNKIANRLFGQTSANSSKTFWDSIIHPLSTLNILMCLLGKPVITILWLSIWIKEALISEMIQLIFHYSGIHSSHNTFRYILPFCSWLIYWTQGWVSFFQQGNSLSFSTIDLSAAYVGLRHHQPIIAGLLLAFYTYSGPLIWQLAYFCRFVLSRYKHFGEKFNCLVLGFIVLPITLCGTFCFFLRSHLFIWTVFAPKMLYSAVFYLTMVPFLCIWSVITP</sequence>
<keyword evidence="8 11" id="KW-1133">Transmembrane helix</keyword>
<evidence type="ECO:0000256" key="5">
    <source>
        <dbReference type="ARBA" id="ARBA00022679"/>
    </source>
</evidence>
<dbReference type="Pfam" id="PF19316">
    <property type="entry name" value="PIGO_PIGG"/>
    <property type="match status" value="2"/>
</dbReference>
<keyword evidence="7" id="KW-0256">Endoplasmic reticulum</keyword>
<feature type="transmembrane region" description="Helical" evidence="11">
    <location>
        <begin position="687"/>
        <end position="706"/>
    </location>
</feature>
<keyword evidence="4" id="KW-0337">GPI-anchor biosynthesis</keyword>
<feature type="transmembrane region" description="Helical" evidence="11">
    <location>
        <begin position="460"/>
        <end position="479"/>
    </location>
</feature>
<reference evidence="14" key="2">
    <citation type="submission" date="2018-12" db="UniProtKB">
        <authorList>
            <consortium name="WormBaseParasite"/>
        </authorList>
    </citation>
    <scope>IDENTIFICATION</scope>
    <source>
        <strain evidence="14">Puerto Rican</strain>
    </source>
</reference>
<feature type="transmembrane region" description="Helical" evidence="11">
    <location>
        <begin position="12"/>
        <end position="31"/>
    </location>
</feature>
<dbReference type="InterPro" id="IPR017850">
    <property type="entry name" value="Alkaline_phosphatase_core_sf"/>
</dbReference>
<evidence type="ECO:0000256" key="3">
    <source>
        <dbReference type="ARBA" id="ARBA00005315"/>
    </source>
</evidence>
<dbReference type="InterPro" id="IPR039527">
    <property type="entry name" value="PIGG/GPI7"/>
</dbReference>
<feature type="transmembrane region" description="Helical" evidence="11">
    <location>
        <begin position="836"/>
        <end position="863"/>
    </location>
</feature>
<keyword evidence="10" id="KW-0325">Glycoprotein</keyword>
<feature type="domain" description="GPI ethanolamine phosphate transferase 2 C-terminal" evidence="12">
    <location>
        <begin position="806"/>
        <end position="918"/>
    </location>
</feature>
<feature type="transmembrane region" description="Helical" evidence="11">
    <location>
        <begin position="576"/>
        <end position="595"/>
    </location>
</feature>
<evidence type="ECO:0000256" key="6">
    <source>
        <dbReference type="ARBA" id="ARBA00022692"/>
    </source>
</evidence>
<keyword evidence="13" id="KW-1185">Reference proteome</keyword>
<evidence type="ECO:0000256" key="11">
    <source>
        <dbReference type="SAM" id="Phobius"/>
    </source>
</evidence>
<feature type="transmembrane region" description="Helical" evidence="11">
    <location>
        <begin position="656"/>
        <end position="675"/>
    </location>
</feature>
<evidence type="ECO:0000313" key="13">
    <source>
        <dbReference type="Proteomes" id="UP000008854"/>
    </source>
</evidence>
<evidence type="ECO:0000259" key="12">
    <source>
        <dbReference type="Pfam" id="PF19316"/>
    </source>
</evidence>
<protein>
    <submittedName>
        <fullName evidence="14">GPI ethanolamine phosphate transferase 2</fullName>
    </submittedName>
</protein>
<accession>A0A3Q0KGQ9</accession>
<dbReference type="Proteomes" id="UP000008854">
    <property type="component" value="Unassembled WGS sequence"/>
</dbReference>
<evidence type="ECO:0000256" key="8">
    <source>
        <dbReference type="ARBA" id="ARBA00022989"/>
    </source>
</evidence>
<dbReference type="GO" id="GO:0006506">
    <property type="term" value="P:GPI anchor biosynthetic process"/>
    <property type="evidence" value="ECO:0007669"/>
    <property type="project" value="UniProtKB-UniPathway"/>
</dbReference>
<dbReference type="PANTHER" id="PTHR23072">
    <property type="entry name" value="PHOSPHATIDYLINOSITOL GLYCAN-RELATED"/>
    <property type="match status" value="1"/>
</dbReference>
<proteinExistence type="inferred from homology"/>
<dbReference type="GO" id="GO:0051267">
    <property type="term" value="F:CP2 mannose-ethanolamine phosphotransferase activity"/>
    <property type="evidence" value="ECO:0007669"/>
    <property type="project" value="TreeGrafter"/>
</dbReference>
<dbReference type="UniPathway" id="UPA00196"/>
<comment type="pathway">
    <text evidence="2">Glycolipid biosynthesis; glycosylphosphatidylinositol-anchor biosynthesis.</text>
</comment>
<feature type="transmembrane region" description="Helical" evidence="11">
    <location>
        <begin position="622"/>
        <end position="644"/>
    </location>
</feature>
<feature type="transmembrane region" description="Helical" evidence="11">
    <location>
        <begin position="743"/>
        <end position="764"/>
    </location>
</feature>
<evidence type="ECO:0000256" key="1">
    <source>
        <dbReference type="ARBA" id="ARBA00004477"/>
    </source>
</evidence>
<keyword evidence="6 11" id="KW-0812">Transmembrane</keyword>
<evidence type="ECO:0000256" key="7">
    <source>
        <dbReference type="ARBA" id="ARBA00022824"/>
    </source>
</evidence>
<dbReference type="PANTHER" id="PTHR23072:SF0">
    <property type="entry name" value="GPI ETHANOLAMINE PHOSPHATE TRANSFERASE 2"/>
    <property type="match status" value="1"/>
</dbReference>
<dbReference type="Pfam" id="PF01663">
    <property type="entry name" value="Phosphodiest"/>
    <property type="match status" value="1"/>
</dbReference>
<dbReference type="AlphaFoldDB" id="A0A3Q0KGQ9"/>
<evidence type="ECO:0000256" key="9">
    <source>
        <dbReference type="ARBA" id="ARBA00023136"/>
    </source>
</evidence>
<reference evidence="13" key="1">
    <citation type="journal article" date="2012" name="PLoS Negl. Trop. Dis.">
        <title>A systematically improved high quality genome and transcriptome of the human blood fluke Schistosoma mansoni.</title>
        <authorList>
            <person name="Protasio A.V."/>
            <person name="Tsai I.J."/>
            <person name="Babbage A."/>
            <person name="Nichol S."/>
            <person name="Hunt M."/>
            <person name="Aslett M.A."/>
            <person name="De Silva N."/>
            <person name="Velarde G.S."/>
            <person name="Anderson T.J."/>
            <person name="Clark R.C."/>
            <person name="Davidson C."/>
            <person name="Dillon G.P."/>
            <person name="Holroyd N.E."/>
            <person name="LoVerde P.T."/>
            <person name="Lloyd C."/>
            <person name="McQuillan J."/>
            <person name="Oliveira G."/>
            <person name="Otto T.D."/>
            <person name="Parker-Manuel S.J."/>
            <person name="Quail M.A."/>
            <person name="Wilson R.A."/>
            <person name="Zerlotini A."/>
            <person name="Dunne D.W."/>
            <person name="Berriman M."/>
        </authorList>
    </citation>
    <scope>NUCLEOTIDE SEQUENCE [LARGE SCALE GENOMIC DNA]</scope>
    <source>
        <strain evidence="13">Puerto Rican</strain>
    </source>
</reference>
<dbReference type="Gene3D" id="3.40.720.10">
    <property type="entry name" value="Alkaline Phosphatase, subunit A"/>
    <property type="match status" value="1"/>
</dbReference>